<feature type="domain" description="Major facilitator superfamily (MFS) profile" evidence="8">
    <location>
        <begin position="21"/>
        <end position="409"/>
    </location>
</feature>
<dbReference type="InterPro" id="IPR011701">
    <property type="entry name" value="MFS"/>
</dbReference>
<feature type="transmembrane region" description="Helical" evidence="7">
    <location>
        <begin position="23"/>
        <end position="44"/>
    </location>
</feature>
<keyword evidence="5 7" id="KW-1133">Transmembrane helix</keyword>
<evidence type="ECO:0000313" key="10">
    <source>
        <dbReference type="Proteomes" id="UP000250028"/>
    </source>
</evidence>
<keyword evidence="2" id="KW-0813">Transport</keyword>
<reference evidence="10" key="1">
    <citation type="submission" date="2016-10" db="EMBL/GenBank/DDBJ databases">
        <authorList>
            <person name="Varghese N."/>
            <person name="Submissions S."/>
        </authorList>
    </citation>
    <scope>NUCLEOTIDE SEQUENCE [LARGE SCALE GENOMIC DNA]</scope>
    <source>
        <strain evidence="10">DSM 22951</strain>
    </source>
</reference>
<dbReference type="AlphaFoldDB" id="A0A2Y8ZV42"/>
<evidence type="ECO:0000256" key="5">
    <source>
        <dbReference type="ARBA" id="ARBA00022989"/>
    </source>
</evidence>
<sequence>MTTTTQPAQSSAGTAASAHGRGFWLLAATFMTLMAFTTVPTPIYRYYQVRDGFPTFVITLIFAAYGIGVMIGLYFAGHLSDVHGRRRMLSVAIGLTMVSAAIFVISQDTAALLVARLISGLAIGVLTPTATAALGELAAAHRPDRSPAFASTVATVVNTCGLALGPLIGGLLVTFLPDPMIVPYVVFLALAVLTAVALWATPETVQRVPAQERPAYRPQKVALLPEGRAPFRAAALAAGAAFSVLGFFTSLTGTFVGRVLGYSAPLVTGSIVFGVLGASALVQVLLSGLHQRARLITGVWSILAGLVLVAVSALVRNLPLFVIASLVAGAGVGLIFQASVATAVRFSQPESRGGTLAGLFLAAYVGITLPVIAVGVVATWWSIPTVLVVFAALVAATILACAPVMLRSAARA</sequence>
<evidence type="ECO:0000256" key="2">
    <source>
        <dbReference type="ARBA" id="ARBA00022448"/>
    </source>
</evidence>
<dbReference type="EMBL" id="UESZ01000001">
    <property type="protein sequence ID" value="SSA36161.1"/>
    <property type="molecule type" value="Genomic_DNA"/>
</dbReference>
<evidence type="ECO:0000259" key="8">
    <source>
        <dbReference type="PROSITE" id="PS50850"/>
    </source>
</evidence>
<dbReference type="InterPro" id="IPR020846">
    <property type="entry name" value="MFS_dom"/>
</dbReference>
<keyword evidence="10" id="KW-1185">Reference proteome</keyword>
<accession>A0A2Y8ZV42</accession>
<dbReference type="InterPro" id="IPR036259">
    <property type="entry name" value="MFS_trans_sf"/>
</dbReference>
<feature type="transmembrane region" description="Helical" evidence="7">
    <location>
        <begin position="149"/>
        <end position="175"/>
    </location>
</feature>
<dbReference type="Proteomes" id="UP000250028">
    <property type="component" value="Unassembled WGS sequence"/>
</dbReference>
<dbReference type="OrthoDB" id="3177957at2"/>
<evidence type="ECO:0000256" key="4">
    <source>
        <dbReference type="ARBA" id="ARBA00022692"/>
    </source>
</evidence>
<dbReference type="SUPFAM" id="SSF103473">
    <property type="entry name" value="MFS general substrate transporter"/>
    <property type="match status" value="1"/>
</dbReference>
<dbReference type="Gene3D" id="1.20.1250.20">
    <property type="entry name" value="MFS general substrate transporter like domains"/>
    <property type="match status" value="1"/>
</dbReference>
<feature type="transmembrane region" description="Helical" evidence="7">
    <location>
        <begin position="181"/>
        <end position="200"/>
    </location>
</feature>
<feature type="transmembrane region" description="Helical" evidence="7">
    <location>
        <begin position="387"/>
        <end position="406"/>
    </location>
</feature>
<gene>
    <name evidence="9" type="ORF">SAMN04489750_3543</name>
</gene>
<feature type="transmembrane region" description="Helical" evidence="7">
    <location>
        <begin position="321"/>
        <end position="344"/>
    </location>
</feature>
<name>A0A2Y8ZV42_9MICO</name>
<evidence type="ECO:0000313" key="9">
    <source>
        <dbReference type="EMBL" id="SSA36161.1"/>
    </source>
</evidence>
<dbReference type="PANTHER" id="PTHR23517:SF13">
    <property type="entry name" value="MAJOR FACILITATOR SUPERFAMILY MFS_1"/>
    <property type="match status" value="1"/>
</dbReference>
<feature type="transmembrane region" description="Helical" evidence="7">
    <location>
        <begin position="56"/>
        <end position="76"/>
    </location>
</feature>
<evidence type="ECO:0000256" key="1">
    <source>
        <dbReference type="ARBA" id="ARBA00004651"/>
    </source>
</evidence>
<evidence type="ECO:0000256" key="3">
    <source>
        <dbReference type="ARBA" id="ARBA00022475"/>
    </source>
</evidence>
<organism evidence="9 10">
    <name type="scientific">Branchiibius hedensis</name>
    <dbReference type="NCBI Taxonomy" id="672460"/>
    <lineage>
        <taxon>Bacteria</taxon>
        <taxon>Bacillati</taxon>
        <taxon>Actinomycetota</taxon>
        <taxon>Actinomycetes</taxon>
        <taxon>Micrococcales</taxon>
        <taxon>Dermacoccaceae</taxon>
        <taxon>Branchiibius</taxon>
    </lineage>
</organism>
<dbReference type="PANTHER" id="PTHR23517">
    <property type="entry name" value="RESISTANCE PROTEIN MDTM, PUTATIVE-RELATED-RELATED"/>
    <property type="match status" value="1"/>
</dbReference>
<evidence type="ECO:0000256" key="7">
    <source>
        <dbReference type="SAM" id="Phobius"/>
    </source>
</evidence>
<dbReference type="InterPro" id="IPR050171">
    <property type="entry name" value="MFS_Transporters"/>
</dbReference>
<feature type="transmembrane region" description="Helical" evidence="7">
    <location>
        <begin position="233"/>
        <end position="256"/>
    </location>
</feature>
<feature type="transmembrane region" description="Helical" evidence="7">
    <location>
        <begin position="117"/>
        <end position="137"/>
    </location>
</feature>
<evidence type="ECO:0000256" key="6">
    <source>
        <dbReference type="ARBA" id="ARBA00023136"/>
    </source>
</evidence>
<dbReference type="GO" id="GO:0005886">
    <property type="term" value="C:plasma membrane"/>
    <property type="evidence" value="ECO:0007669"/>
    <property type="project" value="UniProtKB-SubCell"/>
</dbReference>
<keyword evidence="6 7" id="KW-0472">Membrane</keyword>
<dbReference type="Pfam" id="PF07690">
    <property type="entry name" value="MFS_1"/>
    <property type="match status" value="1"/>
</dbReference>
<feature type="transmembrane region" description="Helical" evidence="7">
    <location>
        <begin position="293"/>
        <end position="315"/>
    </location>
</feature>
<keyword evidence="4 7" id="KW-0812">Transmembrane</keyword>
<protein>
    <submittedName>
        <fullName evidence="9">Predicted arabinose efflux permease, MFS family</fullName>
    </submittedName>
</protein>
<dbReference type="GO" id="GO:0022857">
    <property type="term" value="F:transmembrane transporter activity"/>
    <property type="evidence" value="ECO:0007669"/>
    <property type="project" value="InterPro"/>
</dbReference>
<dbReference type="PROSITE" id="PS50850">
    <property type="entry name" value="MFS"/>
    <property type="match status" value="1"/>
</dbReference>
<feature type="transmembrane region" description="Helical" evidence="7">
    <location>
        <begin position="356"/>
        <end position="381"/>
    </location>
</feature>
<dbReference type="RefSeq" id="WP_109687929.1">
    <property type="nucleotide sequence ID" value="NZ_QGDN01000001.1"/>
</dbReference>
<feature type="transmembrane region" description="Helical" evidence="7">
    <location>
        <begin position="88"/>
        <end position="105"/>
    </location>
</feature>
<comment type="subcellular location">
    <subcellularLocation>
        <location evidence="1">Cell membrane</location>
        <topology evidence="1">Multi-pass membrane protein</topology>
    </subcellularLocation>
</comment>
<feature type="transmembrane region" description="Helical" evidence="7">
    <location>
        <begin position="262"/>
        <end position="286"/>
    </location>
</feature>
<keyword evidence="3" id="KW-1003">Cell membrane</keyword>
<proteinExistence type="predicted"/>